<evidence type="ECO:0000313" key="1">
    <source>
        <dbReference type="EMBL" id="THV09929.1"/>
    </source>
</evidence>
<accession>A0A4S8N4V0</accession>
<dbReference type="AlphaFoldDB" id="A0A4S8N4V0"/>
<name>A0A4S8N4V0_9ACTN</name>
<dbReference type="OrthoDB" id="4214267at2"/>
<protein>
    <recommendedName>
        <fullName evidence="3">TetR family transcriptional regulator</fullName>
    </recommendedName>
</protein>
<sequence length="70" mass="7258">MRAVVRRHRDWFRETLTALATAAGSPDPGATAAGLVLLRDAMLVGSYLDGGDVAASFRATARTVAGLSAQ</sequence>
<dbReference type="Gene3D" id="1.10.357.10">
    <property type="entry name" value="Tetracycline Repressor, domain 2"/>
    <property type="match status" value="1"/>
</dbReference>
<evidence type="ECO:0008006" key="3">
    <source>
        <dbReference type="Google" id="ProtNLM"/>
    </source>
</evidence>
<proteinExistence type="predicted"/>
<comment type="caution">
    <text evidence="1">The sequence shown here is derived from an EMBL/GenBank/DDBJ whole genome shotgun (WGS) entry which is preliminary data.</text>
</comment>
<evidence type="ECO:0000313" key="2">
    <source>
        <dbReference type="Proteomes" id="UP000307087"/>
    </source>
</evidence>
<reference evidence="1 2" key="1">
    <citation type="journal article" date="2009" name="Int. J. Syst. Evol. Microbiol.">
        <title>Nocardioides caeni sp. nov., isolated from wastewater.</title>
        <authorList>
            <person name="Yoon J.H."/>
            <person name="Kang S.J."/>
            <person name="Park S."/>
            <person name="Kim W."/>
            <person name="Oh T.K."/>
        </authorList>
    </citation>
    <scope>NUCLEOTIDE SEQUENCE [LARGE SCALE GENOMIC DNA]</scope>
    <source>
        <strain evidence="1 2">DSM 23134</strain>
    </source>
</reference>
<dbReference type="Proteomes" id="UP000307087">
    <property type="component" value="Unassembled WGS sequence"/>
</dbReference>
<dbReference type="EMBL" id="STGW01000012">
    <property type="protein sequence ID" value="THV09929.1"/>
    <property type="molecule type" value="Genomic_DNA"/>
</dbReference>
<keyword evidence="2" id="KW-1185">Reference proteome</keyword>
<gene>
    <name evidence="1" type="ORF">E9934_15545</name>
</gene>
<organism evidence="1 2">
    <name type="scientific">Nocardioides caeni</name>
    <dbReference type="NCBI Taxonomy" id="574700"/>
    <lineage>
        <taxon>Bacteria</taxon>
        <taxon>Bacillati</taxon>
        <taxon>Actinomycetota</taxon>
        <taxon>Actinomycetes</taxon>
        <taxon>Propionibacteriales</taxon>
        <taxon>Nocardioidaceae</taxon>
        <taxon>Nocardioides</taxon>
    </lineage>
</organism>